<feature type="compositionally biased region" description="Low complexity" evidence="1">
    <location>
        <begin position="119"/>
        <end position="128"/>
    </location>
</feature>
<sequence length="165" mass="17306">MTTQLRSTFFCYNFLQGNESGVRNESAVHPRSTNSATTASFVNEISLSETADVRADDGIVDDRLTSSSSSSSSDSSTATTDTEDGGDGVIEGRKRKKEGDNGSSDRADSVKDVEEMDGEGLLLAEAAAPSGSDKDNDALCETKDESELANQMTASAGGEEAKKTD</sequence>
<reference evidence="3" key="1">
    <citation type="submission" date="2022-11" db="UniProtKB">
        <authorList>
            <consortium name="WormBaseParasite"/>
        </authorList>
    </citation>
    <scope>IDENTIFICATION</scope>
</reference>
<evidence type="ECO:0000313" key="3">
    <source>
        <dbReference type="WBParaSite" id="Gr19_v10_g1248.t1"/>
    </source>
</evidence>
<keyword evidence="2" id="KW-1185">Reference proteome</keyword>
<proteinExistence type="predicted"/>
<organism evidence="2 3">
    <name type="scientific">Globodera rostochiensis</name>
    <name type="common">Golden nematode worm</name>
    <name type="synonym">Heterodera rostochiensis</name>
    <dbReference type="NCBI Taxonomy" id="31243"/>
    <lineage>
        <taxon>Eukaryota</taxon>
        <taxon>Metazoa</taxon>
        <taxon>Ecdysozoa</taxon>
        <taxon>Nematoda</taxon>
        <taxon>Chromadorea</taxon>
        <taxon>Rhabditida</taxon>
        <taxon>Tylenchina</taxon>
        <taxon>Tylenchomorpha</taxon>
        <taxon>Tylenchoidea</taxon>
        <taxon>Heteroderidae</taxon>
        <taxon>Heteroderinae</taxon>
        <taxon>Globodera</taxon>
    </lineage>
</organism>
<feature type="compositionally biased region" description="Basic and acidic residues" evidence="1">
    <location>
        <begin position="132"/>
        <end position="146"/>
    </location>
</feature>
<feature type="compositionally biased region" description="Basic and acidic residues" evidence="1">
    <location>
        <begin position="97"/>
        <end position="113"/>
    </location>
</feature>
<feature type="region of interest" description="Disordered" evidence="1">
    <location>
        <begin position="54"/>
        <end position="165"/>
    </location>
</feature>
<dbReference type="WBParaSite" id="Gr19_v10_g1248.t1">
    <property type="protein sequence ID" value="Gr19_v10_g1248.t1"/>
    <property type="gene ID" value="Gr19_v10_g1248"/>
</dbReference>
<evidence type="ECO:0000313" key="2">
    <source>
        <dbReference type="Proteomes" id="UP000887572"/>
    </source>
</evidence>
<protein>
    <submittedName>
        <fullName evidence="3">Uncharacterized protein</fullName>
    </submittedName>
</protein>
<feature type="compositionally biased region" description="Basic and acidic residues" evidence="1">
    <location>
        <begin position="54"/>
        <end position="64"/>
    </location>
</feature>
<dbReference type="Proteomes" id="UP000887572">
    <property type="component" value="Unplaced"/>
</dbReference>
<name>A0A914GZ80_GLORO</name>
<dbReference type="AlphaFoldDB" id="A0A914GZ80"/>
<feature type="compositionally biased region" description="Low complexity" evidence="1">
    <location>
        <begin position="65"/>
        <end position="80"/>
    </location>
</feature>
<accession>A0A914GZ80</accession>
<evidence type="ECO:0000256" key="1">
    <source>
        <dbReference type="SAM" id="MobiDB-lite"/>
    </source>
</evidence>